<dbReference type="GO" id="GO:0005737">
    <property type="term" value="C:cytoplasm"/>
    <property type="evidence" value="ECO:0007669"/>
    <property type="project" value="UniProtKB-SubCell"/>
</dbReference>
<evidence type="ECO:0000256" key="1">
    <source>
        <dbReference type="ARBA" id="ARBA00004496"/>
    </source>
</evidence>
<dbReference type="Gene3D" id="1.20.120.810">
    <property type="entry name" value="Vinculin, Vh2 four-helix bundle"/>
    <property type="match status" value="1"/>
</dbReference>
<dbReference type="InterPro" id="IPR006077">
    <property type="entry name" value="Vinculin/catenin"/>
</dbReference>
<dbReference type="GO" id="GO:0005912">
    <property type="term" value="C:adherens junction"/>
    <property type="evidence" value="ECO:0007669"/>
    <property type="project" value="TreeGrafter"/>
</dbReference>
<sequence length="809" mass="91304">MDEDLNLEPNMDITEAELDRFSTKGCEEVLRGLLVNIEHINSMRNHVRMGNLKFESLCHGVASSLQEIGLRLTKMSEENKDLREDVLLCRKNLLACASSIVLNAKHPFKTFPFFDKIVPVCQEALKITEMGAKRKAVLASITSLESLEILEKSASYKNLFLNIKIFGSKLHTFLELAASICGELKSEKCRGDLIARADTIKKLLPLVIQSLRESLRHPMNSHTRSSREFFFGVVRNAISEMVQSIHDSDQAKNDIGLFIKKLDSALEITEKIETLDQFVDLNDDIEWLIKFSLSVGKVSKAKDNKDILGIGHNLVKELINVKKALELEGPSKDLSLAKDVAREIIEELEQTVNNALLKLIIDCFCSVATPLDELIHHVLNSNVSPPDRLPDDIDDLVSGFDERADNLFHIAHFTTFCTTDAKRSLAIHTCLHLLQELEKEVVPAVFKLYFNPEDHGARAHLKALRSLWSQTVEHLETHVMGIVDATAFCYVINEEVRAVSGIIKKEQYRQDRKWIHLAGTKLIRMCQRAVDFAWKDCSHSTEDPLPDDHPIVKVERSTWELQAALRLVLDSIEDLNLHKTMIRRVQVLATCLGIMSHYLVNKNESVLSASKVRVLTSVSRITISKESMVVKEESDPSKANNGSRLSGLSFRSVKRKESLLRSRHIDSEVERRVNESLAKLKDDSMALIPFQTRKMLNETGLKPAKKSGFDFTEIFDQLSALSQDIASTLEKDQHLVKPEAPRVKKSTNPDVSLRQIAFKNAAIKEPLKLYSEDTSNVKIVASNHGIGSPERLKDIRKVNEKLEKIKTTL</sequence>
<protein>
    <recommendedName>
        <fullName evidence="7">Serendipity locus protein alpha</fullName>
    </recommendedName>
</protein>
<dbReference type="Gene3D" id="1.20.120.230">
    <property type="entry name" value="Alpha-catenin/vinculin-like"/>
    <property type="match status" value="1"/>
</dbReference>
<gene>
    <name evidence="5" type="ORF">TCAL_17096</name>
</gene>
<dbReference type="GO" id="GO:0098609">
    <property type="term" value="P:cell-cell adhesion"/>
    <property type="evidence" value="ECO:0007669"/>
    <property type="project" value="TreeGrafter"/>
</dbReference>
<comment type="subcellular location">
    <subcellularLocation>
        <location evidence="1">Cytoplasm</location>
    </subcellularLocation>
</comment>
<keyword evidence="3" id="KW-0963">Cytoplasm</keyword>
<reference evidence="5 6" key="1">
    <citation type="journal article" date="2018" name="Nat. Ecol. Evol.">
        <title>Genomic signatures of mitonuclear coevolution across populations of Tigriopus californicus.</title>
        <authorList>
            <person name="Barreto F.S."/>
            <person name="Watson E.T."/>
            <person name="Lima T.G."/>
            <person name="Willett C.S."/>
            <person name="Edmands S."/>
            <person name="Li W."/>
            <person name="Burton R.S."/>
        </authorList>
    </citation>
    <scope>NUCLEOTIDE SEQUENCE [LARGE SCALE GENOMIC DNA]</scope>
    <source>
        <strain evidence="5 6">San Diego</strain>
    </source>
</reference>
<dbReference type="Pfam" id="PF01044">
    <property type="entry name" value="Vinculin"/>
    <property type="match status" value="1"/>
</dbReference>
<keyword evidence="6" id="KW-1185">Reference proteome</keyword>
<evidence type="ECO:0000313" key="5">
    <source>
        <dbReference type="EMBL" id="TRY80095.1"/>
    </source>
</evidence>
<dbReference type="GO" id="GO:0016477">
    <property type="term" value="P:cell migration"/>
    <property type="evidence" value="ECO:0007669"/>
    <property type="project" value="TreeGrafter"/>
</dbReference>
<dbReference type="GO" id="GO:0051015">
    <property type="term" value="F:actin filament binding"/>
    <property type="evidence" value="ECO:0007669"/>
    <property type="project" value="InterPro"/>
</dbReference>
<evidence type="ECO:0000256" key="2">
    <source>
        <dbReference type="ARBA" id="ARBA00008376"/>
    </source>
</evidence>
<evidence type="ECO:0000256" key="4">
    <source>
        <dbReference type="SAM" id="Coils"/>
    </source>
</evidence>
<organism evidence="5 6">
    <name type="scientific">Tigriopus californicus</name>
    <name type="common">Marine copepod</name>
    <dbReference type="NCBI Taxonomy" id="6832"/>
    <lineage>
        <taxon>Eukaryota</taxon>
        <taxon>Metazoa</taxon>
        <taxon>Ecdysozoa</taxon>
        <taxon>Arthropoda</taxon>
        <taxon>Crustacea</taxon>
        <taxon>Multicrustacea</taxon>
        <taxon>Hexanauplia</taxon>
        <taxon>Copepoda</taxon>
        <taxon>Harpacticoida</taxon>
        <taxon>Harpacticidae</taxon>
        <taxon>Tigriopus</taxon>
    </lineage>
</organism>
<comment type="caution">
    <text evidence="5">The sequence shown here is derived from an EMBL/GenBank/DDBJ whole genome shotgun (WGS) entry which is preliminary data.</text>
</comment>
<evidence type="ECO:0008006" key="7">
    <source>
        <dbReference type="Google" id="ProtNLM"/>
    </source>
</evidence>
<dbReference type="STRING" id="6832.A0A553PQZ8"/>
<dbReference type="Proteomes" id="UP000318571">
    <property type="component" value="Chromosome 6"/>
</dbReference>
<name>A0A553PQZ8_TIGCA</name>
<feature type="coiled-coil region" evidence="4">
    <location>
        <begin position="331"/>
        <end position="358"/>
    </location>
</feature>
<dbReference type="GO" id="GO:0008013">
    <property type="term" value="F:beta-catenin binding"/>
    <property type="evidence" value="ECO:0007669"/>
    <property type="project" value="TreeGrafter"/>
</dbReference>
<dbReference type="PANTHER" id="PTHR18914:SF30">
    <property type="entry name" value="VINCULIN_ALPHA-CATENIN FAMILY MEMBER 1"/>
    <property type="match status" value="1"/>
</dbReference>
<proteinExistence type="inferred from homology"/>
<comment type="similarity">
    <text evidence="2">Belongs to the vinculin/alpha-catenin family.</text>
</comment>
<dbReference type="AlphaFoldDB" id="A0A553PQZ8"/>
<accession>A0A553PQZ8</accession>
<dbReference type="EMBL" id="VCGU01000002">
    <property type="protein sequence ID" value="TRY80095.1"/>
    <property type="molecule type" value="Genomic_DNA"/>
</dbReference>
<evidence type="ECO:0000313" key="6">
    <source>
        <dbReference type="Proteomes" id="UP000318571"/>
    </source>
</evidence>
<dbReference type="PANTHER" id="PTHR18914">
    <property type="entry name" value="ALPHA CATENIN"/>
    <property type="match status" value="1"/>
</dbReference>
<dbReference type="InterPro" id="IPR036723">
    <property type="entry name" value="Alpha-catenin/vinculin-like_sf"/>
</dbReference>
<evidence type="ECO:0000256" key="3">
    <source>
        <dbReference type="ARBA" id="ARBA00022490"/>
    </source>
</evidence>
<keyword evidence="4" id="KW-0175">Coiled coil</keyword>
<dbReference type="OrthoDB" id="8192501at2759"/>
<dbReference type="SUPFAM" id="SSF47220">
    <property type="entry name" value="alpha-catenin/vinculin-like"/>
    <property type="match status" value="2"/>
</dbReference>
<dbReference type="GO" id="GO:0016342">
    <property type="term" value="C:catenin complex"/>
    <property type="evidence" value="ECO:0007669"/>
    <property type="project" value="TreeGrafter"/>
</dbReference>